<gene>
    <name evidence="7" type="ORF">CJ030_MR8G002633</name>
</gene>
<dbReference type="GO" id="GO:0016020">
    <property type="term" value="C:membrane"/>
    <property type="evidence" value="ECO:0007669"/>
    <property type="project" value="UniProtKB-SubCell"/>
</dbReference>
<keyword evidence="8" id="KW-1185">Reference proteome</keyword>
<evidence type="ECO:0000256" key="4">
    <source>
        <dbReference type="ARBA" id="ARBA00022989"/>
    </source>
</evidence>
<evidence type="ECO:0000256" key="1">
    <source>
        <dbReference type="ARBA" id="ARBA00004141"/>
    </source>
</evidence>
<proteinExistence type="inferred from homology"/>
<feature type="transmembrane region" description="Helical" evidence="6">
    <location>
        <begin position="78"/>
        <end position="99"/>
    </location>
</feature>
<protein>
    <submittedName>
        <fullName evidence="7">Tetraspanin-15</fullName>
    </submittedName>
</protein>
<evidence type="ECO:0000256" key="6">
    <source>
        <dbReference type="SAM" id="Phobius"/>
    </source>
</evidence>
<dbReference type="PANTHER" id="PTHR32191">
    <property type="entry name" value="TETRASPANIN-8-RELATED"/>
    <property type="match status" value="1"/>
</dbReference>
<dbReference type="OrthoDB" id="761290at2759"/>
<dbReference type="Pfam" id="PF00335">
    <property type="entry name" value="Tetraspanin"/>
    <property type="match status" value="1"/>
</dbReference>
<feature type="transmembrane region" description="Helical" evidence="6">
    <location>
        <begin position="243"/>
        <end position="267"/>
    </location>
</feature>
<dbReference type="EMBL" id="RXIC02000026">
    <property type="protein sequence ID" value="KAB1204795.1"/>
    <property type="molecule type" value="Genomic_DNA"/>
</dbReference>
<sequence length="272" mass="30850">MAENGDLAGAVTVTVTEKENQPEKASTMEKDKPTRAKVLRRLFTLLTFVLSLPVLGSIIWLFYMKDYDCERLLRLPKLQLGIGLVLIFIFLVSNVVVFFQSRFPMPGLLVVMAPLIVKLIMGLALVGAYDMESVTIPGSPMWLKFKVDNFDDWNNIKSCIYDTGACDDLVSRTAGCCKPPSICEMQYMNATFWERGEYGAEDKSYPHDSDCDSWNNDPTLLCYGCDSCKEGFLTTLRDKWWKLGLFLVVMALLLIVSHLSLFLAIMWERYAK</sequence>
<dbReference type="InterPro" id="IPR044991">
    <property type="entry name" value="TET_plant"/>
</dbReference>
<dbReference type="InterPro" id="IPR018499">
    <property type="entry name" value="Tetraspanin/Peripherin"/>
</dbReference>
<feature type="transmembrane region" description="Helical" evidence="6">
    <location>
        <begin position="106"/>
        <end position="129"/>
    </location>
</feature>
<reference evidence="7 8" key="1">
    <citation type="journal article" date="2019" name="Plant Biotechnol. J.">
        <title>The red bayberry genome and genetic basis of sex determination.</title>
        <authorList>
            <person name="Jia H.M."/>
            <person name="Jia H.J."/>
            <person name="Cai Q.L."/>
            <person name="Wang Y."/>
            <person name="Zhao H.B."/>
            <person name="Yang W.F."/>
            <person name="Wang G.Y."/>
            <person name="Li Y.H."/>
            <person name="Zhan D.L."/>
            <person name="Shen Y.T."/>
            <person name="Niu Q.F."/>
            <person name="Chang L."/>
            <person name="Qiu J."/>
            <person name="Zhao L."/>
            <person name="Xie H.B."/>
            <person name="Fu W.Y."/>
            <person name="Jin J."/>
            <person name="Li X.W."/>
            <person name="Jiao Y."/>
            <person name="Zhou C.C."/>
            <person name="Tu T."/>
            <person name="Chai C.Y."/>
            <person name="Gao J.L."/>
            <person name="Fan L.J."/>
            <person name="van de Weg E."/>
            <person name="Wang J.Y."/>
            <person name="Gao Z.S."/>
        </authorList>
    </citation>
    <scope>NUCLEOTIDE SEQUENCE [LARGE SCALE GENOMIC DNA]</scope>
    <source>
        <tissue evidence="7">Leaves</tissue>
    </source>
</reference>
<keyword evidence="3 6" id="KW-0812">Transmembrane</keyword>
<dbReference type="Proteomes" id="UP000516437">
    <property type="component" value="Chromosome 8"/>
</dbReference>
<comment type="similarity">
    <text evidence="2">Belongs to the tetraspanin (TM4SF) family.</text>
</comment>
<feature type="transmembrane region" description="Helical" evidence="6">
    <location>
        <begin position="42"/>
        <end position="63"/>
    </location>
</feature>
<evidence type="ECO:0000256" key="2">
    <source>
        <dbReference type="ARBA" id="ARBA00006840"/>
    </source>
</evidence>
<keyword evidence="4 6" id="KW-1133">Transmembrane helix</keyword>
<evidence type="ECO:0000256" key="3">
    <source>
        <dbReference type="ARBA" id="ARBA00022692"/>
    </source>
</evidence>
<dbReference type="GO" id="GO:0009734">
    <property type="term" value="P:auxin-activated signaling pathway"/>
    <property type="evidence" value="ECO:0007669"/>
    <property type="project" value="InterPro"/>
</dbReference>
<keyword evidence="5 6" id="KW-0472">Membrane</keyword>
<organism evidence="7 8">
    <name type="scientific">Morella rubra</name>
    <name type="common">Chinese bayberry</name>
    <dbReference type="NCBI Taxonomy" id="262757"/>
    <lineage>
        <taxon>Eukaryota</taxon>
        <taxon>Viridiplantae</taxon>
        <taxon>Streptophyta</taxon>
        <taxon>Embryophyta</taxon>
        <taxon>Tracheophyta</taxon>
        <taxon>Spermatophyta</taxon>
        <taxon>Magnoliopsida</taxon>
        <taxon>eudicotyledons</taxon>
        <taxon>Gunneridae</taxon>
        <taxon>Pentapetalae</taxon>
        <taxon>rosids</taxon>
        <taxon>fabids</taxon>
        <taxon>Fagales</taxon>
        <taxon>Myricaceae</taxon>
        <taxon>Morella</taxon>
    </lineage>
</organism>
<accession>A0A6A1UWJ5</accession>
<evidence type="ECO:0000313" key="7">
    <source>
        <dbReference type="EMBL" id="KAB1204795.1"/>
    </source>
</evidence>
<name>A0A6A1UWJ5_9ROSI</name>
<evidence type="ECO:0000256" key="5">
    <source>
        <dbReference type="ARBA" id="ARBA00023136"/>
    </source>
</evidence>
<dbReference type="AlphaFoldDB" id="A0A6A1UWJ5"/>
<evidence type="ECO:0000313" key="8">
    <source>
        <dbReference type="Proteomes" id="UP000516437"/>
    </source>
</evidence>
<comment type="subcellular location">
    <subcellularLocation>
        <location evidence="1">Membrane</location>
        <topology evidence="1">Multi-pass membrane protein</topology>
    </subcellularLocation>
</comment>
<comment type="caution">
    <text evidence="7">The sequence shown here is derived from an EMBL/GenBank/DDBJ whole genome shotgun (WGS) entry which is preliminary data.</text>
</comment>